<gene>
    <name evidence="1" type="primary">yrdA</name>
    <name evidence="1" type="ORF">NCTC13315_00366</name>
</gene>
<dbReference type="CDD" id="cd04645">
    <property type="entry name" value="LbH_gamma_CA_like"/>
    <property type="match status" value="1"/>
</dbReference>
<dbReference type="InterPro" id="IPR050484">
    <property type="entry name" value="Transf_Hexapept/Carb_Anhydrase"/>
</dbReference>
<dbReference type="RefSeq" id="WP_115301635.1">
    <property type="nucleotide sequence ID" value="NZ_CAAAHO010000006.1"/>
</dbReference>
<evidence type="ECO:0000313" key="2">
    <source>
        <dbReference type="Proteomes" id="UP000254968"/>
    </source>
</evidence>
<name>A0A378HZN0_9GAMM</name>
<dbReference type="AlphaFoldDB" id="A0A378HZN0"/>
<reference evidence="1 2" key="1">
    <citation type="submission" date="2018-06" db="EMBL/GenBank/DDBJ databases">
        <authorList>
            <consortium name="Pathogen Informatics"/>
            <person name="Doyle S."/>
        </authorList>
    </citation>
    <scope>NUCLEOTIDE SEQUENCE [LARGE SCALE GENOMIC DNA]</scope>
    <source>
        <strain evidence="1 2">NCTC13315</strain>
    </source>
</reference>
<dbReference type="Proteomes" id="UP000254968">
    <property type="component" value="Unassembled WGS sequence"/>
</dbReference>
<dbReference type="InterPro" id="IPR001451">
    <property type="entry name" value="Hexapep"/>
</dbReference>
<keyword evidence="2" id="KW-1185">Reference proteome</keyword>
<organism evidence="1 2">
    <name type="scientific">Legionella beliardensis</name>
    <dbReference type="NCBI Taxonomy" id="91822"/>
    <lineage>
        <taxon>Bacteria</taxon>
        <taxon>Pseudomonadati</taxon>
        <taxon>Pseudomonadota</taxon>
        <taxon>Gammaproteobacteria</taxon>
        <taxon>Legionellales</taxon>
        <taxon>Legionellaceae</taxon>
        <taxon>Legionella</taxon>
    </lineage>
</organism>
<sequence length="191" mass="20649">MIRSFENKSPLIGKGVYIDPSATVIGDVHLANDVSVWPMAVIRGDVNTITVGEGTNIQDAAILHVTHNGPFTPGGRALVLGKGITIGHRAVLHACTIDDHCLIGMGALLLDDVHVEERVIIGAGTLVPPGKHLRSGYLYLGNPAKPIRELTESELAHLEYSAAHYIRLKDKYLLNSKAINQLAKPHQYRGD</sequence>
<proteinExistence type="predicted"/>
<dbReference type="InterPro" id="IPR047324">
    <property type="entry name" value="LbH_gamma_CA-like"/>
</dbReference>
<dbReference type="Gene3D" id="2.160.10.10">
    <property type="entry name" value="Hexapeptide repeat proteins"/>
    <property type="match status" value="1"/>
</dbReference>
<dbReference type="EMBL" id="UGNV01000001">
    <property type="protein sequence ID" value="STX27845.1"/>
    <property type="molecule type" value="Genomic_DNA"/>
</dbReference>
<evidence type="ECO:0000313" key="1">
    <source>
        <dbReference type="EMBL" id="STX27845.1"/>
    </source>
</evidence>
<dbReference type="SUPFAM" id="SSF51161">
    <property type="entry name" value="Trimeric LpxA-like enzymes"/>
    <property type="match status" value="1"/>
</dbReference>
<protein>
    <submittedName>
        <fullName evidence="1">Transferase</fullName>
    </submittedName>
</protein>
<dbReference type="PANTHER" id="PTHR13061">
    <property type="entry name" value="DYNACTIN SUBUNIT P25"/>
    <property type="match status" value="1"/>
</dbReference>
<dbReference type="OrthoDB" id="9803036at2"/>
<accession>A0A378HZN0</accession>
<dbReference type="PANTHER" id="PTHR13061:SF56">
    <property type="entry name" value="PROTEIN YRDA"/>
    <property type="match status" value="1"/>
</dbReference>
<keyword evidence="1" id="KW-0808">Transferase</keyword>
<dbReference type="GO" id="GO:0016740">
    <property type="term" value="F:transferase activity"/>
    <property type="evidence" value="ECO:0007669"/>
    <property type="project" value="UniProtKB-KW"/>
</dbReference>
<dbReference type="Pfam" id="PF00132">
    <property type="entry name" value="Hexapep"/>
    <property type="match status" value="2"/>
</dbReference>
<dbReference type="InterPro" id="IPR011004">
    <property type="entry name" value="Trimer_LpxA-like_sf"/>
</dbReference>